<keyword evidence="8" id="KW-0479">Metal-binding</keyword>
<dbReference type="AlphaFoldDB" id="A0A5C6ACV2"/>
<evidence type="ECO:0000256" key="13">
    <source>
        <dbReference type="ARBA" id="ARBA00034078"/>
    </source>
</evidence>
<dbReference type="GO" id="GO:0051537">
    <property type="term" value="F:2 iron, 2 sulfur cluster binding"/>
    <property type="evidence" value="ECO:0007669"/>
    <property type="project" value="UniProtKB-KW"/>
</dbReference>
<dbReference type="GO" id="GO:0006099">
    <property type="term" value="P:tricarboxylic acid cycle"/>
    <property type="evidence" value="ECO:0007669"/>
    <property type="project" value="UniProtKB-KW"/>
</dbReference>
<dbReference type="GO" id="GO:0046872">
    <property type="term" value="F:metal ion binding"/>
    <property type="evidence" value="ECO:0007669"/>
    <property type="project" value="UniProtKB-KW"/>
</dbReference>
<evidence type="ECO:0000256" key="6">
    <source>
        <dbReference type="ARBA" id="ARBA00022532"/>
    </source>
</evidence>
<comment type="cofactor">
    <cofactor evidence="13">
        <name>[2Fe-2S] cluster</name>
        <dbReference type="ChEBI" id="CHEBI:190135"/>
    </cofactor>
</comment>
<dbReference type="OrthoDB" id="9804391at2"/>
<evidence type="ECO:0000256" key="9">
    <source>
        <dbReference type="ARBA" id="ARBA00023002"/>
    </source>
</evidence>
<dbReference type="GO" id="GO:0022904">
    <property type="term" value="P:respiratory electron transport chain"/>
    <property type="evidence" value="ECO:0007669"/>
    <property type="project" value="TreeGrafter"/>
</dbReference>
<keyword evidence="12" id="KW-0003">3Fe-4S</keyword>
<dbReference type="InterPro" id="IPR050573">
    <property type="entry name" value="SDH/FRD_Iron-Sulfur"/>
</dbReference>
<dbReference type="PROSITE" id="PS00198">
    <property type="entry name" value="4FE4S_FER_1"/>
    <property type="match status" value="1"/>
</dbReference>
<comment type="cofactor">
    <cofactor evidence="1">
        <name>[3Fe-4S] cluster</name>
        <dbReference type="ChEBI" id="CHEBI:21137"/>
    </cofactor>
</comment>
<dbReference type="Proteomes" id="UP000316213">
    <property type="component" value="Unassembled WGS sequence"/>
</dbReference>
<dbReference type="InterPro" id="IPR017900">
    <property type="entry name" value="4Fe4S_Fe_S_CS"/>
</dbReference>
<evidence type="ECO:0000256" key="1">
    <source>
        <dbReference type="ARBA" id="ARBA00001927"/>
    </source>
</evidence>
<dbReference type="InterPro" id="IPR009051">
    <property type="entry name" value="Helical_ferredxn"/>
</dbReference>
<dbReference type="GO" id="GO:0008177">
    <property type="term" value="F:succinate dehydrogenase (quinone) activity"/>
    <property type="evidence" value="ECO:0007669"/>
    <property type="project" value="UniProtKB-EC"/>
</dbReference>
<dbReference type="InterPro" id="IPR036010">
    <property type="entry name" value="2Fe-2S_ferredoxin-like_sf"/>
</dbReference>
<keyword evidence="6" id="KW-0816">Tricarboxylic acid cycle</keyword>
<dbReference type="NCBIfam" id="NF006391">
    <property type="entry name" value="PRK08640.1"/>
    <property type="match status" value="1"/>
</dbReference>
<sequence>MPNRSFTVRVQRQDHPSKPSYWQSFSLNYEASLNITSVLQRIAAKPETQDGAKVTPVAYESGCLEEVCGSCTMRINGRVRQACSALVDRLLEDDPSGIELRPMSKFPVVRDLCVDRYRMFRALERLECWIPVDGYYDMGGGPKQSVQQQEQNYPLSQCMSCGCCLEACPQYQQVSILRQDDETDIEYEQRRDEDLDRHFIGAAPMSQAVLMNSNPTGQAMASQRLESLIAPGGIQNCGKAGNCQAVCPKAIPLMESWGRVNRSATLHVIKKFFDG</sequence>
<keyword evidence="7" id="KW-0001">2Fe-2S</keyword>
<reference evidence="15 16" key="1">
    <citation type="submission" date="2019-02" db="EMBL/GenBank/DDBJ databases">
        <title>Deep-cultivation of Planctomycetes and their phenomic and genomic characterization uncovers novel biology.</title>
        <authorList>
            <person name="Wiegand S."/>
            <person name="Jogler M."/>
            <person name="Boedeker C."/>
            <person name="Pinto D."/>
            <person name="Vollmers J."/>
            <person name="Rivas-Marin E."/>
            <person name="Kohn T."/>
            <person name="Peeters S.H."/>
            <person name="Heuer A."/>
            <person name="Rast P."/>
            <person name="Oberbeckmann S."/>
            <person name="Bunk B."/>
            <person name="Jeske O."/>
            <person name="Meyerdierks A."/>
            <person name="Storesund J.E."/>
            <person name="Kallscheuer N."/>
            <person name="Luecker S."/>
            <person name="Lage O.M."/>
            <person name="Pohl T."/>
            <person name="Merkel B.J."/>
            <person name="Hornburger P."/>
            <person name="Mueller R.-W."/>
            <person name="Bruemmer F."/>
            <person name="Labrenz M."/>
            <person name="Spormann A.M."/>
            <person name="Op Den Camp H."/>
            <person name="Overmann J."/>
            <person name="Amann R."/>
            <person name="Jetten M.S.M."/>
            <person name="Mascher T."/>
            <person name="Medema M.H."/>
            <person name="Devos D.P."/>
            <person name="Kaster A.-K."/>
            <person name="Ovreas L."/>
            <person name="Rohde M."/>
            <person name="Galperin M.Y."/>
            <person name="Jogler C."/>
        </authorList>
    </citation>
    <scope>NUCLEOTIDE SEQUENCE [LARGE SCALE GENOMIC DNA]</scope>
    <source>
        <strain evidence="15 16">Pla100</strain>
    </source>
</reference>
<comment type="caution">
    <text evidence="15">The sequence shown here is derived from an EMBL/GenBank/DDBJ whole genome shotgun (WGS) entry which is preliminary data.</text>
</comment>
<feature type="domain" description="4Fe-4S ferredoxin-type" evidence="14">
    <location>
        <begin position="147"/>
        <end position="179"/>
    </location>
</feature>
<evidence type="ECO:0000256" key="4">
    <source>
        <dbReference type="ARBA" id="ARBA00012792"/>
    </source>
</evidence>
<accession>A0A5C6ACV2</accession>
<organism evidence="15 16">
    <name type="scientific">Neorhodopirellula pilleata</name>
    <dbReference type="NCBI Taxonomy" id="2714738"/>
    <lineage>
        <taxon>Bacteria</taxon>
        <taxon>Pseudomonadati</taxon>
        <taxon>Planctomycetota</taxon>
        <taxon>Planctomycetia</taxon>
        <taxon>Pirellulales</taxon>
        <taxon>Pirellulaceae</taxon>
        <taxon>Neorhodopirellula</taxon>
    </lineage>
</organism>
<evidence type="ECO:0000259" key="14">
    <source>
        <dbReference type="PROSITE" id="PS51379"/>
    </source>
</evidence>
<evidence type="ECO:0000256" key="5">
    <source>
        <dbReference type="ARBA" id="ARBA00022485"/>
    </source>
</evidence>
<dbReference type="PANTHER" id="PTHR11921">
    <property type="entry name" value="SUCCINATE DEHYDROGENASE IRON-SULFUR PROTEIN"/>
    <property type="match status" value="1"/>
</dbReference>
<keyword evidence="10" id="KW-0408">Iron</keyword>
<dbReference type="Gene3D" id="3.10.20.30">
    <property type="match status" value="1"/>
</dbReference>
<comment type="similarity">
    <text evidence="3">Belongs to the succinate dehydrogenase/fumarate reductase iron-sulfur protein family.</text>
</comment>
<keyword evidence="11" id="KW-0411">Iron-sulfur</keyword>
<evidence type="ECO:0000256" key="2">
    <source>
        <dbReference type="ARBA" id="ARBA00001966"/>
    </source>
</evidence>
<dbReference type="Pfam" id="PF13085">
    <property type="entry name" value="Fer2_3"/>
    <property type="match status" value="1"/>
</dbReference>
<dbReference type="InterPro" id="IPR017896">
    <property type="entry name" value="4Fe4S_Fe-S-bd"/>
</dbReference>
<proteinExistence type="inferred from homology"/>
<evidence type="ECO:0000256" key="3">
    <source>
        <dbReference type="ARBA" id="ARBA00009433"/>
    </source>
</evidence>
<dbReference type="NCBIfam" id="TIGR00384">
    <property type="entry name" value="dhsB"/>
    <property type="match status" value="1"/>
</dbReference>
<dbReference type="Pfam" id="PF13183">
    <property type="entry name" value="Fer4_8"/>
    <property type="match status" value="1"/>
</dbReference>
<keyword evidence="5" id="KW-0004">4Fe-4S</keyword>
<dbReference type="GO" id="GO:0051538">
    <property type="term" value="F:3 iron, 4 sulfur cluster binding"/>
    <property type="evidence" value="ECO:0007669"/>
    <property type="project" value="UniProtKB-KW"/>
</dbReference>
<dbReference type="InterPro" id="IPR012675">
    <property type="entry name" value="Beta-grasp_dom_sf"/>
</dbReference>
<evidence type="ECO:0000313" key="15">
    <source>
        <dbReference type="EMBL" id="TWT97236.1"/>
    </source>
</evidence>
<comment type="cofactor">
    <cofactor evidence="2">
        <name>[4Fe-4S] cluster</name>
        <dbReference type="ChEBI" id="CHEBI:49883"/>
    </cofactor>
</comment>
<evidence type="ECO:0000256" key="8">
    <source>
        <dbReference type="ARBA" id="ARBA00022723"/>
    </source>
</evidence>
<dbReference type="EC" id="1.3.5.1" evidence="4"/>
<dbReference type="Gene3D" id="1.10.1060.10">
    <property type="entry name" value="Alpha-helical ferredoxin"/>
    <property type="match status" value="1"/>
</dbReference>
<dbReference type="PROSITE" id="PS51379">
    <property type="entry name" value="4FE4S_FER_2"/>
    <property type="match status" value="1"/>
</dbReference>
<dbReference type="PANTHER" id="PTHR11921:SF29">
    <property type="entry name" value="SUCCINATE DEHYDROGENASE [UBIQUINONE] IRON-SULFUR SUBUNIT, MITOCHONDRIAL"/>
    <property type="match status" value="1"/>
</dbReference>
<dbReference type="InterPro" id="IPR025192">
    <property type="entry name" value="Succ_DH/fum_Rdtase_N"/>
</dbReference>
<dbReference type="GO" id="GO:0009055">
    <property type="term" value="F:electron transfer activity"/>
    <property type="evidence" value="ECO:0007669"/>
    <property type="project" value="InterPro"/>
</dbReference>
<keyword evidence="9" id="KW-0560">Oxidoreductase</keyword>
<dbReference type="EMBL" id="SJPM01000004">
    <property type="protein sequence ID" value="TWT97236.1"/>
    <property type="molecule type" value="Genomic_DNA"/>
</dbReference>
<evidence type="ECO:0000256" key="10">
    <source>
        <dbReference type="ARBA" id="ARBA00023004"/>
    </source>
</evidence>
<evidence type="ECO:0000256" key="11">
    <source>
        <dbReference type="ARBA" id="ARBA00023014"/>
    </source>
</evidence>
<dbReference type="InterPro" id="IPR004489">
    <property type="entry name" value="Succ_DH/fum_Rdtase_Fe-S"/>
</dbReference>
<name>A0A5C6ACV2_9BACT</name>
<gene>
    <name evidence="15" type="primary">frdB_1</name>
    <name evidence="15" type="ORF">Pla100_23860</name>
</gene>
<dbReference type="RefSeq" id="WP_146577865.1">
    <property type="nucleotide sequence ID" value="NZ_SJPM01000004.1"/>
</dbReference>
<dbReference type="SUPFAM" id="SSF46548">
    <property type="entry name" value="alpha-helical ferredoxin"/>
    <property type="match status" value="1"/>
</dbReference>
<evidence type="ECO:0000256" key="7">
    <source>
        <dbReference type="ARBA" id="ARBA00022714"/>
    </source>
</evidence>
<protein>
    <recommendedName>
        <fullName evidence="4">succinate dehydrogenase</fullName>
        <ecNumber evidence="4">1.3.5.1</ecNumber>
    </recommendedName>
</protein>
<keyword evidence="16" id="KW-1185">Reference proteome</keyword>
<dbReference type="SUPFAM" id="SSF54292">
    <property type="entry name" value="2Fe-2S ferredoxin-like"/>
    <property type="match status" value="1"/>
</dbReference>
<evidence type="ECO:0000256" key="12">
    <source>
        <dbReference type="ARBA" id="ARBA00023291"/>
    </source>
</evidence>
<dbReference type="GO" id="GO:0051539">
    <property type="term" value="F:4 iron, 4 sulfur cluster binding"/>
    <property type="evidence" value="ECO:0007669"/>
    <property type="project" value="UniProtKB-KW"/>
</dbReference>
<evidence type="ECO:0000313" key="16">
    <source>
        <dbReference type="Proteomes" id="UP000316213"/>
    </source>
</evidence>